<dbReference type="GO" id="GO:0070628">
    <property type="term" value="F:proteasome binding"/>
    <property type="evidence" value="ECO:0007669"/>
    <property type="project" value="InterPro"/>
</dbReference>
<dbReference type="GO" id="GO:0005634">
    <property type="term" value="C:nucleus"/>
    <property type="evidence" value="ECO:0007669"/>
    <property type="project" value="TreeGrafter"/>
</dbReference>
<dbReference type="GO" id="GO:0016504">
    <property type="term" value="F:peptidase activator activity"/>
    <property type="evidence" value="ECO:0007669"/>
    <property type="project" value="InterPro"/>
</dbReference>
<protein>
    <recommendedName>
        <fullName evidence="1">Proteasome activator complex subunit 4 C-terminal domain-containing protein</fullName>
    </recommendedName>
</protein>
<gene>
    <name evidence="2" type="ORF">QCA50_004905</name>
</gene>
<evidence type="ECO:0000313" key="2">
    <source>
        <dbReference type="EMBL" id="KAK7691506.1"/>
    </source>
</evidence>
<dbReference type="PANTHER" id="PTHR32170">
    <property type="entry name" value="PROTEASOME ACTIVATOR COMPLEX SUBUNIT 4"/>
    <property type="match status" value="1"/>
</dbReference>
<evidence type="ECO:0000259" key="1">
    <source>
        <dbReference type="Pfam" id="PF11919"/>
    </source>
</evidence>
<dbReference type="AlphaFoldDB" id="A0AAW0GDP6"/>
<dbReference type="InterPro" id="IPR021843">
    <property type="entry name" value="PSME4_C"/>
</dbReference>
<dbReference type="EMBL" id="JASBNA010000005">
    <property type="protein sequence ID" value="KAK7691506.1"/>
    <property type="molecule type" value="Genomic_DNA"/>
</dbReference>
<dbReference type="GO" id="GO:0005829">
    <property type="term" value="C:cytosol"/>
    <property type="evidence" value="ECO:0007669"/>
    <property type="project" value="TreeGrafter"/>
</dbReference>
<dbReference type="GO" id="GO:0010499">
    <property type="term" value="P:proteasomal ubiquitin-independent protein catabolic process"/>
    <property type="evidence" value="ECO:0007669"/>
    <property type="project" value="TreeGrafter"/>
</dbReference>
<dbReference type="Proteomes" id="UP001385951">
    <property type="component" value="Unassembled WGS sequence"/>
</dbReference>
<sequence>MAATTLSGVIRVSPRGSVNVLKQRFVRLARNSSLPPRGSPTYNLAIRHRHAAVLGICAIINSYPYTVERWMPHLIADVLAEHTYDPAPISSTARKCASDFRKTHQDTWHEDSKKFTEDQLSALATLISGSSYYA</sequence>
<dbReference type="PANTHER" id="PTHR32170:SF3">
    <property type="entry name" value="PROTEASOME ACTIVATOR COMPLEX SUBUNIT 4"/>
    <property type="match status" value="1"/>
</dbReference>
<proteinExistence type="predicted"/>
<name>A0AAW0GDP6_9APHY</name>
<evidence type="ECO:0000313" key="3">
    <source>
        <dbReference type="Proteomes" id="UP001385951"/>
    </source>
</evidence>
<dbReference type="InterPro" id="IPR035309">
    <property type="entry name" value="PSME4"/>
</dbReference>
<feature type="domain" description="Proteasome activator complex subunit 4 C-terminal" evidence="1">
    <location>
        <begin position="47"/>
        <end position="134"/>
    </location>
</feature>
<reference evidence="2 3" key="1">
    <citation type="submission" date="2022-09" db="EMBL/GenBank/DDBJ databases">
        <authorList>
            <person name="Palmer J.M."/>
        </authorList>
    </citation>
    <scope>NUCLEOTIDE SEQUENCE [LARGE SCALE GENOMIC DNA]</scope>
    <source>
        <strain evidence="2 3">DSM 7382</strain>
    </source>
</reference>
<comment type="caution">
    <text evidence="2">The sequence shown here is derived from an EMBL/GenBank/DDBJ whole genome shotgun (WGS) entry which is preliminary data.</text>
</comment>
<keyword evidence="3" id="KW-1185">Reference proteome</keyword>
<dbReference type="Pfam" id="PF11919">
    <property type="entry name" value="PSME4_C"/>
    <property type="match status" value="1"/>
</dbReference>
<organism evidence="2 3">
    <name type="scientific">Cerrena zonata</name>
    <dbReference type="NCBI Taxonomy" id="2478898"/>
    <lineage>
        <taxon>Eukaryota</taxon>
        <taxon>Fungi</taxon>
        <taxon>Dikarya</taxon>
        <taxon>Basidiomycota</taxon>
        <taxon>Agaricomycotina</taxon>
        <taxon>Agaricomycetes</taxon>
        <taxon>Polyporales</taxon>
        <taxon>Cerrenaceae</taxon>
        <taxon>Cerrena</taxon>
    </lineage>
</organism>
<accession>A0AAW0GDP6</accession>